<dbReference type="Proteomes" id="UP001189619">
    <property type="component" value="Chromosome"/>
</dbReference>
<name>A0AA48M7G5_9BACL</name>
<dbReference type="EMBL" id="OY569118">
    <property type="protein sequence ID" value="CAJ1002664.1"/>
    <property type="molecule type" value="Genomic_DNA"/>
</dbReference>
<keyword evidence="1" id="KW-0472">Membrane</keyword>
<accession>A0AA48M7G5</accession>
<dbReference type="KEGG" id="bayd:BSPP4475_10080"/>
<protein>
    <submittedName>
        <fullName evidence="2">Uncharacterized protein</fullName>
    </submittedName>
</protein>
<keyword evidence="3" id="KW-1185">Reference proteome</keyword>
<keyword evidence="1" id="KW-1133">Transmembrane helix</keyword>
<sequence>MNDNREDRYNKLIIWTFVGSVLICTLSVAIYMYMIMF</sequence>
<evidence type="ECO:0000313" key="3">
    <source>
        <dbReference type="Proteomes" id="UP001189619"/>
    </source>
</evidence>
<gene>
    <name evidence="2" type="ORF">BSPP4475_10080</name>
</gene>
<proteinExistence type="predicted"/>
<organism evidence="2 3">
    <name type="scientific">Brevibacillus aydinogluensis</name>
    <dbReference type="NCBI Taxonomy" id="927786"/>
    <lineage>
        <taxon>Bacteria</taxon>
        <taxon>Bacillati</taxon>
        <taxon>Bacillota</taxon>
        <taxon>Bacilli</taxon>
        <taxon>Bacillales</taxon>
        <taxon>Paenibacillaceae</taxon>
        <taxon>Brevibacillus</taxon>
    </lineage>
</organism>
<dbReference type="AlphaFoldDB" id="A0AA48M7G5"/>
<evidence type="ECO:0000256" key="1">
    <source>
        <dbReference type="SAM" id="Phobius"/>
    </source>
</evidence>
<feature type="transmembrane region" description="Helical" evidence="1">
    <location>
        <begin position="12"/>
        <end position="34"/>
    </location>
</feature>
<reference evidence="2" key="1">
    <citation type="submission" date="2023-07" db="EMBL/GenBank/DDBJ databases">
        <authorList>
            <person name="Ivanov I."/>
            <person name="Teneva D."/>
            <person name="Stoikov I."/>
        </authorList>
    </citation>
    <scope>NUCLEOTIDE SEQUENCE</scope>
    <source>
        <strain evidence="2">4475</strain>
    </source>
</reference>
<evidence type="ECO:0000313" key="2">
    <source>
        <dbReference type="EMBL" id="CAJ1002664.1"/>
    </source>
</evidence>
<keyword evidence="1" id="KW-0812">Transmembrane</keyword>